<dbReference type="Proteomes" id="UP000826212">
    <property type="component" value="Chromosome"/>
</dbReference>
<evidence type="ECO:0000313" key="2">
    <source>
        <dbReference type="Proteomes" id="UP000826212"/>
    </source>
</evidence>
<gene>
    <name evidence="1" type="ORF">K4L44_09130</name>
</gene>
<proteinExistence type="predicted"/>
<evidence type="ECO:0000313" key="1">
    <source>
        <dbReference type="EMBL" id="QZE12752.1"/>
    </source>
</evidence>
<keyword evidence="2" id="KW-1185">Reference proteome</keyword>
<sequence length="288" mass="32594">MKQHTIAISGARGFVGSKLSEFLQERHTIVILERETILNDPEQLDQILSDVSVVIHLSGASIAQRWTNRYKRVLENSRWITTQNLRAAINRVAKSQNREITFISTSAIGIYPANGPSGEHGEFLGGDFLNQLCRKWEHLALYPPNPNVRTIIFRLSLVLDPKQGAFKGISSLARMGIGINLIDGELPYPAIAVEDLVRCYEWAITKKNIRGCYNIAMPENTTQQMMAKALKRRHRLKFNITVPKSILRLVLGESIALINDMPDIITEKWESTGFIFLYPTIGTYIDHH</sequence>
<reference evidence="1" key="1">
    <citation type="submission" date="2021-08" db="EMBL/GenBank/DDBJ databases">
        <title>Novel anaerobic bacterium isolated from sea squirt in East Sea, Republic of Korea.</title>
        <authorList>
            <person name="Nguyen T.H."/>
            <person name="Li Z."/>
            <person name="Lee Y.-J."/>
            <person name="Ko J."/>
            <person name="Kim S.-G."/>
        </authorList>
    </citation>
    <scope>NUCLEOTIDE SEQUENCE</scope>
    <source>
        <strain evidence="1">KCTC 25031</strain>
    </source>
</reference>
<protein>
    <submittedName>
        <fullName evidence="1">NAD-dependent epimerase/dehydratase family protein</fullName>
    </submittedName>
</protein>
<accession>A0AC61NL14</accession>
<name>A0AC61NL14_9BACT</name>
<dbReference type="EMBL" id="CP081303">
    <property type="protein sequence ID" value="QZE12752.1"/>
    <property type="molecule type" value="Genomic_DNA"/>
</dbReference>
<organism evidence="1 2">
    <name type="scientific">Halosquirtibacter laminarini</name>
    <dbReference type="NCBI Taxonomy" id="3374600"/>
    <lineage>
        <taxon>Bacteria</taxon>
        <taxon>Pseudomonadati</taxon>
        <taxon>Bacteroidota</taxon>
        <taxon>Bacteroidia</taxon>
        <taxon>Marinilabiliales</taxon>
        <taxon>Prolixibacteraceae</taxon>
        <taxon>Halosquirtibacter</taxon>
    </lineage>
</organism>